<accession>A0ABX2D0L8</accession>
<evidence type="ECO:0000313" key="2">
    <source>
        <dbReference type="Proteomes" id="UP000702425"/>
    </source>
</evidence>
<organism evidence="1 2">
    <name type="scientific">Microcoleus asticus IPMA8</name>
    <dbReference type="NCBI Taxonomy" id="2563858"/>
    <lineage>
        <taxon>Bacteria</taxon>
        <taxon>Bacillati</taxon>
        <taxon>Cyanobacteriota</taxon>
        <taxon>Cyanophyceae</taxon>
        <taxon>Oscillatoriophycideae</taxon>
        <taxon>Oscillatoriales</taxon>
        <taxon>Microcoleaceae</taxon>
        <taxon>Microcoleus</taxon>
        <taxon>Microcoleus asticus</taxon>
    </lineage>
</organism>
<gene>
    <name evidence="1" type="primary">spkB_17</name>
    <name evidence="1" type="ORF">E5S67_03957</name>
</gene>
<dbReference type="EC" id="2.7.11.1" evidence="1"/>
<dbReference type="Gene3D" id="2.160.20.80">
    <property type="entry name" value="E3 ubiquitin-protein ligase SopA"/>
    <property type="match status" value="2"/>
</dbReference>
<dbReference type="EMBL" id="SRRZ01000077">
    <property type="protein sequence ID" value="NQE36194.1"/>
    <property type="molecule type" value="Genomic_DNA"/>
</dbReference>
<dbReference type="Pfam" id="PF00805">
    <property type="entry name" value="Pentapeptide"/>
    <property type="match status" value="2"/>
</dbReference>
<keyword evidence="1" id="KW-0808">Transferase</keyword>
<dbReference type="SUPFAM" id="SSF141571">
    <property type="entry name" value="Pentapeptide repeat-like"/>
    <property type="match status" value="1"/>
</dbReference>
<keyword evidence="2" id="KW-1185">Reference proteome</keyword>
<name>A0ABX2D0L8_9CYAN</name>
<dbReference type="Proteomes" id="UP000702425">
    <property type="component" value="Unassembled WGS sequence"/>
</dbReference>
<protein>
    <submittedName>
        <fullName evidence="1">Serine/threonine-protein kinase B</fullName>
        <ecNumber evidence="1">2.7.11.1</ecNumber>
    </submittedName>
</protein>
<dbReference type="GO" id="GO:0004674">
    <property type="term" value="F:protein serine/threonine kinase activity"/>
    <property type="evidence" value="ECO:0007669"/>
    <property type="project" value="UniProtKB-EC"/>
</dbReference>
<dbReference type="InterPro" id="IPR001646">
    <property type="entry name" value="5peptide_repeat"/>
</dbReference>
<dbReference type="InterPro" id="IPR051082">
    <property type="entry name" value="Pentapeptide-BTB/POZ_domain"/>
</dbReference>
<sequence length="515" mass="55706">MSVVGSGAVAVAVAAAAAAAGLGIYVAWRALAGDEKHALIRTIAIAFAATGGTSFRGADLTDANFTEAMLKSADFRKANLTRTCFSNTEKLDRARVGKSILADTLVRELLVTGNGYKKSYFGADFQGANLTGVNLNEANLKQANLSEATLHQANLEWANLTETQALATDFTAASFTGACLEAWNIDGNTKLDRVNCRFVFLRENAKPGTDDRERRPHHVNKCFETGDFEKLYKKIMETVQILLKDGINPEAFVAAFQKLMREFPDITPESIQGIEKKENDVLLTLKVPEGTDKGKVEQIWDEVYQARLEAQIRAEQLKAKDEIIAIQKYYNDVFEDLVKTGYTKNLNLNELVKLLTPQPVNVKFINEVKSTSESQAMSDQIDQSRKIEITGGTVNASGAGALSLGDISGTVANTINQLSDSAKPDKPGTKELLTELQTAIEAETDLSDDDKAEALEQVKTLAEVGKNPQESTMQKAGKTAMKILKGTIAGLPSAATLVEACSKLLPAIASLLLLP</sequence>
<proteinExistence type="predicted"/>
<reference evidence="1 2" key="1">
    <citation type="journal article" date="2020" name="Sci. Rep.">
        <title>A novel cyanobacterial geosmin producer, revising GeoA distribution and dispersion patterns in Bacteria.</title>
        <authorList>
            <person name="Churro C."/>
            <person name="Semedo-Aguiar A.P."/>
            <person name="Silva A.D."/>
            <person name="Pereira-Leal J.B."/>
            <person name="Leite R.B."/>
        </authorList>
    </citation>
    <scope>NUCLEOTIDE SEQUENCE [LARGE SCALE GENOMIC DNA]</scope>
    <source>
        <strain evidence="1 2">IPMA8</strain>
    </source>
</reference>
<dbReference type="PANTHER" id="PTHR14136">
    <property type="entry name" value="BTB_POZ DOMAIN-CONTAINING PROTEIN KCTD9"/>
    <property type="match status" value="1"/>
</dbReference>
<keyword evidence="1" id="KW-0418">Kinase</keyword>
<comment type="caution">
    <text evidence="1">The sequence shown here is derived from an EMBL/GenBank/DDBJ whole genome shotgun (WGS) entry which is preliminary data.</text>
</comment>
<dbReference type="PANTHER" id="PTHR14136:SF17">
    <property type="entry name" value="BTB_POZ DOMAIN-CONTAINING PROTEIN KCTD9"/>
    <property type="match status" value="1"/>
</dbReference>
<evidence type="ECO:0000313" key="1">
    <source>
        <dbReference type="EMBL" id="NQE36194.1"/>
    </source>
</evidence>